<organism evidence="2 3">
    <name type="scientific">Actinoplanes lobatus</name>
    <dbReference type="NCBI Taxonomy" id="113568"/>
    <lineage>
        <taxon>Bacteria</taxon>
        <taxon>Bacillati</taxon>
        <taxon>Actinomycetota</taxon>
        <taxon>Actinomycetes</taxon>
        <taxon>Micromonosporales</taxon>
        <taxon>Micromonosporaceae</taxon>
        <taxon>Actinoplanes</taxon>
    </lineage>
</organism>
<evidence type="ECO:0000256" key="1">
    <source>
        <dbReference type="SAM" id="MobiDB-lite"/>
    </source>
</evidence>
<name>A0ABQ4AQW6_9ACTN</name>
<feature type="compositionally biased region" description="Polar residues" evidence="1">
    <location>
        <begin position="10"/>
        <end position="23"/>
    </location>
</feature>
<reference evidence="2 3" key="1">
    <citation type="submission" date="2021-01" db="EMBL/GenBank/DDBJ databases">
        <title>Whole genome shotgun sequence of Actinoplanes lobatus NBRC 12513.</title>
        <authorList>
            <person name="Komaki H."/>
            <person name="Tamura T."/>
        </authorList>
    </citation>
    <scope>NUCLEOTIDE SEQUENCE [LARGE SCALE GENOMIC DNA]</scope>
    <source>
        <strain evidence="2 3">NBRC 12513</strain>
    </source>
</reference>
<evidence type="ECO:0000313" key="2">
    <source>
        <dbReference type="EMBL" id="GIE43405.1"/>
    </source>
</evidence>
<keyword evidence="3" id="KW-1185">Reference proteome</keyword>
<sequence>MDLPDPDGPSTATTHFSGRSESATVPPEGFSWQTNPPIVPGLGAIDEPGPVRYVTDR</sequence>
<accession>A0ABQ4AQW6</accession>
<protein>
    <submittedName>
        <fullName evidence="2">Uncharacterized protein</fullName>
    </submittedName>
</protein>
<comment type="caution">
    <text evidence="2">The sequence shown here is derived from an EMBL/GenBank/DDBJ whole genome shotgun (WGS) entry which is preliminary data.</text>
</comment>
<dbReference type="EMBL" id="BOMP01000106">
    <property type="protein sequence ID" value="GIE43405.1"/>
    <property type="molecule type" value="Genomic_DNA"/>
</dbReference>
<gene>
    <name evidence="2" type="ORF">Alo02nite_63030</name>
</gene>
<proteinExistence type="predicted"/>
<feature type="region of interest" description="Disordered" evidence="1">
    <location>
        <begin position="1"/>
        <end position="31"/>
    </location>
</feature>
<evidence type="ECO:0000313" key="3">
    <source>
        <dbReference type="Proteomes" id="UP000631312"/>
    </source>
</evidence>
<dbReference type="Proteomes" id="UP000631312">
    <property type="component" value="Unassembled WGS sequence"/>
</dbReference>